<protein>
    <submittedName>
        <fullName evidence="5">Uncharacterized protein</fullName>
    </submittedName>
</protein>
<feature type="domain" description="KHDC4/BBP-like KH-domain type I" evidence="4">
    <location>
        <begin position="91"/>
        <end position="163"/>
    </location>
</feature>
<dbReference type="Gene3D" id="3.30.1370.10">
    <property type="entry name" value="K Homology domain, type 1"/>
    <property type="match status" value="1"/>
</dbReference>
<feature type="compositionally biased region" description="Low complexity" evidence="2">
    <location>
        <begin position="581"/>
        <end position="599"/>
    </location>
</feature>
<evidence type="ECO:0000256" key="1">
    <source>
        <dbReference type="ARBA" id="ARBA00022884"/>
    </source>
</evidence>
<organism evidence="5 6">
    <name type="scientific">Calicophoron daubneyi</name>
    <name type="common">Rumen fluke</name>
    <name type="synonym">Paramphistomum daubneyi</name>
    <dbReference type="NCBI Taxonomy" id="300641"/>
    <lineage>
        <taxon>Eukaryota</taxon>
        <taxon>Metazoa</taxon>
        <taxon>Spiralia</taxon>
        <taxon>Lophotrochozoa</taxon>
        <taxon>Platyhelminthes</taxon>
        <taxon>Trematoda</taxon>
        <taxon>Digenea</taxon>
        <taxon>Plagiorchiida</taxon>
        <taxon>Pronocephalata</taxon>
        <taxon>Paramphistomoidea</taxon>
        <taxon>Paramphistomidae</taxon>
        <taxon>Calicophoron</taxon>
    </lineage>
</organism>
<dbReference type="InterPro" id="IPR032377">
    <property type="entry name" value="STAR_dimer"/>
</dbReference>
<evidence type="ECO:0000256" key="2">
    <source>
        <dbReference type="SAM" id="MobiDB-lite"/>
    </source>
</evidence>
<name>A0AAV2T1B3_CALDB</name>
<feature type="region of interest" description="Disordered" evidence="2">
    <location>
        <begin position="356"/>
        <end position="388"/>
    </location>
</feature>
<evidence type="ECO:0000313" key="6">
    <source>
        <dbReference type="Proteomes" id="UP001497525"/>
    </source>
</evidence>
<feature type="domain" description="STAR protein homodimerisation region" evidence="3">
    <location>
        <begin position="12"/>
        <end position="56"/>
    </location>
</feature>
<sequence length="704" mass="75143">MGTEGSSTSKETKAKLDYLKELLTDRTTLSSYPGQYIHVAKILEKEILQVRTALFATYGIYTITDKDLPEPDGPKVNLQTKVYMPIEGSGSFNFVGRILGPDGSTAKCLQQCLGVKIMVRGRGSMRDRKKEEANVGKPNWEHLNDNLHVVLNVEDYENRAKARLAKASEYISMFLKESMKASDREDRVKQMQLMELSFRRERPTWHWNYNGLLDMALPQKPGTLFPSPNLLGYGYGYPPPPLFPPIHHNAHHFGSLQHPSNPLSGPASAAAAAAQANHLASFTHSFPSPLSSNLSAALLMSQTTPNGFSSPYGPASQLSHPSNAPPPAIPGALAVASLNYWPPSAALSQLSTDYSHLSTSTPASQNGTAANGFNPPSQENGPVDRVPSNQVNLTNAAPVSISCTPQGTLNQVFLQAAQQPQLSRLQDDHLQSGVLADFSTCSVGSNLANSKEQEAHIQPGVGLQLPGLYGPMPPPSKLSSRKLPAPLHINPPNSVPGCSLPTKQHGGKQRYSQRHHNSQFGSHQVTGSTTHSGRGGRAAVVTVKVGAAERPTPPVSKSADNVTVNNGLQSCNGDTTPTLNGSRGLKPSSVSSSPKLTSSNAKSTPTSKTDLARVDEKNTVSPVTPINPGTLDADDLDWPKLTAVCRDKTNGDLQAQNLATSPVAHIDQQLLGLSLTPIDSVSQSSSSDEDLTPIISSPALKSAK</sequence>
<dbReference type="InterPro" id="IPR055256">
    <property type="entry name" value="KH_1_KHDC4/BBP-like"/>
</dbReference>
<dbReference type="PANTHER" id="PTHR11208">
    <property type="entry name" value="RNA-BINDING PROTEIN RELATED"/>
    <property type="match status" value="1"/>
</dbReference>
<evidence type="ECO:0000259" key="3">
    <source>
        <dbReference type="Pfam" id="PF16544"/>
    </source>
</evidence>
<feature type="compositionally biased region" description="Basic residues" evidence="2">
    <location>
        <begin position="505"/>
        <end position="517"/>
    </location>
</feature>
<comment type="caution">
    <text evidence="5">The sequence shown here is derived from an EMBL/GenBank/DDBJ whole genome shotgun (WGS) entry which is preliminary data.</text>
</comment>
<proteinExistence type="predicted"/>
<dbReference type="GO" id="GO:0005634">
    <property type="term" value="C:nucleus"/>
    <property type="evidence" value="ECO:0007669"/>
    <property type="project" value="TreeGrafter"/>
</dbReference>
<dbReference type="CDD" id="cd22383">
    <property type="entry name" value="KH-I_Hqk_like"/>
    <property type="match status" value="1"/>
</dbReference>
<dbReference type="SUPFAM" id="SSF54791">
    <property type="entry name" value="Eukaryotic type KH-domain (KH-domain type I)"/>
    <property type="match status" value="1"/>
</dbReference>
<dbReference type="Pfam" id="PF16544">
    <property type="entry name" value="STAR_dimer"/>
    <property type="match status" value="1"/>
</dbReference>
<dbReference type="EMBL" id="CAXLJL010000056">
    <property type="protein sequence ID" value="CAL5129934.1"/>
    <property type="molecule type" value="Genomic_DNA"/>
</dbReference>
<evidence type="ECO:0000259" key="4">
    <source>
        <dbReference type="Pfam" id="PF22675"/>
    </source>
</evidence>
<gene>
    <name evidence="5" type="ORF">CDAUBV1_LOCUS1387</name>
</gene>
<dbReference type="Gene3D" id="1.20.5.4010">
    <property type="match status" value="1"/>
</dbReference>
<feature type="compositionally biased region" description="Polar residues" evidence="2">
    <location>
        <begin position="558"/>
        <end position="580"/>
    </location>
</feature>
<feature type="compositionally biased region" description="Polar residues" evidence="2">
    <location>
        <begin position="600"/>
        <end position="609"/>
    </location>
</feature>
<dbReference type="GO" id="GO:0003729">
    <property type="term" value="F:mRNA binding"/>
    <property type="evidence" value="ECO:0007669"/>
    <property type="project" value="TreeGrafter"/>
</dbReference>
<dbReference type="PANTHER" id="PTHR11208:SF125">
    <property type="entry name" value="KH DOMAIN-CONTAINING RNA-BINDING PROTEIN QKI"/>
    <property type="match status" value="1"/>
</dbReference>
<feature type="compositionally biased region" description="Polar residues" evidence="2">
    <location>
        <begin position="356"/>
        <end position="380"/>
    </location>
</feature>
<dbReference type="GO" id="GO:0048024">
    <property type="term" value="P:regulation of mRNA splicing, via spliceosome"/>
    <property type="evidence" value="ECO:0007669"/>
    <property type="project" value="TreeGrafter"/>
</dbReference>
<dbReference type="InterPro" id="IPR036612">
    <property type="entry name" value="KH_dom_type_1_sf"/>
</dbReference>
<keyword evidence="1" id="KW-0694">RNA-binding</keyword>
<reference evidence="5" key="1">
    <citation type="submission" date="2024-06" db="EMBL/GenBank/DDBJ databases">
        <authorList>
            <person name="Liu X."/>
            <person name="Lenzi L."/>
            <person name="Haldenby T S."/>
            <person name="Uol C."/>
        </authorList>
    </citation>
    <scope>NUCLEOTIDE SEQUENCE</scope>
</reference>
<dbReference type="AlphaFoldDB" id="A0AAV2T1B3"/>
<evidence type="ECO:0000313" key="5">
    <source>
        <dbReference type="EMBL" id="CAL5129934.1"/>
    </source>
</evidence>
<accession>A0AAV2T1B3</accession>
<dbReference type="Proteomes" id="UP001497525">
    <property type="component" value="Unassembled WGS sequence"/>
</dbReference>
<feature type="region of interest" description="Disordered" evidence="2">
    <location>
        <begin position="491"/>
        <end position="636"/>
    </location>
</feature>
<dbReference type="Pfam" id="PF22675">
    <property type="entry name" value="KH-I_KHDC4-BBP"/>
    <property type="match status" value="1"/>
</dbReference>
<dbReference type="InterPro" id="IPR045071">
    <property type="entry name" value="BBP-like"/>
</dbReference>
<feature type="region of interest" description="Disordered" evidence="2">
    <location>
        <begin position="679"/>
        <end position="704"/>
    </location>
</feature>